<gene>
    <name evidence="2" type="ORF">SAMN04488071_1967</name>
</gene>
<feature type="transmembrane region" description="Helical" evidence="1">
    <location>
        <begin position="115"/>
        <end position="132"/>
    </location>
</feature>
<keyword evidence="1" id="KW-0472">Membrane</keyword>
<dbReference type="RefSeq" id="WP_068304239.1">
    <property type="nucleotide sequence ID" value="NZ_FNAK01000004.1"/>
</dbReference>
<dbReference type="EMBL" id="FNAK01000004">
    <property type="protein sequence ID" value="SDE06438.1"/>
    <property type="molecule type" value="Genomic_DNA"/>
</dbReference>
<dbReference type="AlphaFoldDB" id="A0A1G6ZUV6"/>
<feature type="transmembrane region" description="Helical" evidence="1">
    <location>
        <begin position="49"/>
        <end position="70"/>
    </location>
</feature>
<evidence type="ECO:0000313" key="2">
    <source>
        <dbReference type="EMBL" id="SDE06438.1"/>
    </source>
</evidence>
<reference evidence="2 3" key="1">
    <citation type="submission" date="2016-10" db="EMBL/GenBank/DDBJ databases">
        <authorList>
            <person name="de Groot N.N."/>
        </authorList>
    </citation>
    <scope>NUCLEOTIDE SEQUENCE [LARGE SCALE GENOMIC DNA]</scope>
    <source>
        <strain evidence="2 3">CGMCC 1.9109</strain>
    </source>
</reference>
<keyword evidence="1" id="KW-0812">Transmembrane</keyword>
<keyword evidence="1" id="KW-1133">Transmembrane helix</keyword>
<name>A0A1G6ZUV6_9PROT</name>
<evidence type="ECO:0000256" key="1">
    <source>
        <dbReference type="SAM" id="Phobius"/>
    </source>
</evidence>
<proteinExistence type="predicted"/>
<dbReference type="OrthoDB" id="9791120at2"/>
<protein>
    <submittedName>
        <fullName evidence="2">DoxX-like family protein</fullName>
    </submittedName>
</protein>
<keyword evidence="3" id="KW-1185">Reference proteome</keyword>
<dbReference type="Proteomes" id="UP000183685">
    <property type="component" value="Unassembled WGS sequence"/>
</dbReference>
<accession>A0A1G6ZUV6</accession>
<feature type="transmembrane region" description="Helical" evidence="1">
    <location>
        <begin position="77"/>
        <end position="95"/>
    </location>
</feature>
<dbReference type="STRING" id="637679.GCA_001550055_01888"/>
<evidence type="ECO:0000313" key="3">
    <source>
        <dbReference type="Proteomes" id="UP000183685"/>
    </source>
</evidence>
<organism evidence="2 3">
    <name type="scientific">Kordiimonas lacus</name>
    <dbReference type="NCBI Taxonomy" id="637679"/>
    <lineage>
        <taxon>Bacteria</taxon>
        <taxon>Pseudomonadati</taxon>
        <taxon>Pseudomonadota</taxon>
        <taxon>Alphaproteobacteria</taxon>
        <taxon>Kordiimonadales</taxon>
        <taxon>Kordiimonadaceae</taxon>
        <taxon>Kordiimonas</taxon>
    </lineage>
</organism>
<sequence>MDFIKKHIEWLPALVVVIILGGSLPYKFGGSAETAHIFDVVGQFLGLEFFRTTGGYIIGTVEAIACILLLTPKMRAYGAVLTAGTMAGAITFHLFSPLGVTVQWMENGEMQEDGSLFYLAVVAFLSALWLMFQRKDELLALLGRKSG</sequence>